<accession>A0ABQ9ZM54</accession>
<name>A0ABQ9ZM54_9CRUS</name>
<dbReference type="Proteomes" id="UP001234178">
    <property type="component" value="Unassembled WGS sequence"/>
</dbReference>
<sequence length="131" mass="14595">MIFMCGKSMSASSACLITSRYGCDLEYLVNAISTISRAKSRPTNKKRKIPSITQINQESYKIKIADQIGHYLLMDLPDISKEVDINNCRLCDSLHDLPPSKAKVKISPLVIPGTDHVTQQNEKTSQNLDVN</sequence>
<dbReference type="EMBL" id="JAOYFB010000004">
    <property type="protein sequence ID" value="KAK4013883.1"/>
    <property type="molecule type" value="Genomic_DNA"/>
</dbReference>
<protein>
    <submittedName>
        <fullName evidence="1">Uncharacterized protein</fullName>
    </submittedName>
</protein>
<gene>
    <name evidence="1" type="ORF">OUZ56_026435</name>
</gene>
<proteinExistence type="predicted"/>
<evidence type="ECO:0000313" key="1">
    <source>
        <dbReference type="EMBL" id="KAK4013883.1"/>
    </source>
</evidence>
<organism evidence="1 2">
    <name type="scientific">Daphnia magna</name>
    <dbReference type="NCBI Taxonomy" id="35525"/>
    <lineage>
        <taxon>Eukaryota</taxon>
        <taxon>Metazoa</taxon>
        <taxon>Ecdysozoa</taxon>
        <taxon>Arthropoda</taxon>
        <taxon>Crustacea</taxon>
        <taxon>Branchiopoda</taxon>
        <taxon>Diplostraca</taxon>
        <taxon>Cladocera</taxon>
        <taxon>Anomopoda</taxon>
        <taxon>Daphniidae</taxon>
        <taxon>Daphnia</taxon>
    </lineage>
</organism>
<evidence type="ECO:0000313" key="2">
    <source>
        <dbReference type="Proteomes" id="UP001234178"/>
    </source>
</evidence>
<keyword evidence="2" id="KW-1185">Reference proteome</keyword>
<reference evidence="1 2" key="1">
    <citation type="journal article" date="2023" name="Nucleic Acids Res.">
        <title>The hologenome of Daphnia magna reveals possible DNA methylation and microbiome-mediated evolution of the host genome.</title>
        <authorList>
            <person name="Chaturvedi A."/>
            <person name="Li X."/>
            <person name="Dhandapani V."/>
            <person name="Marshall H."/>
            <person name="Kissane S."/>
            <person name="Cuenca-Cambronero M."/>
            <person name="Asole G."/>
            <person name="Calvet F."/>
            <person name="Ruiz-Romero M."/>
            <person name="Marangio P."/>
            <person name="Guigo R."/>
            <person name="Rago D."/>
            <person name="Mirbahai L."/>
            <person name="Eastwood N."/>
            <person name="Colbourne J.K."/>
            <person name="Zhou J."/>
            <person name="Mallon E."/>
            <person name="Orsini L."/>
        </authorList>
    </citation>
    <scope>NUCLEOTIDE SEQUENCE [LARGE SCALE GENOMIC DNA]</scope>
    <source>
        <strain evidence="1">LRV0_1</strain>
    </source>
</reference>
<comment type="caution">
    <text evidence="1">The sequence shown here is derived from an EMBL/GenBank/DDBJ whole genome shotgun (WGS) entry which is preliminary data.</text>
</comment>